<dbReference type="Proteomes" id="UP000002274">
    <property type="component" value="Chromosome"/>
</dbReference>
<evidence type="ECO:0000313" key="1">
    <source>
        <dbReference type="EMBL" id="ABM77005.1"/>
    </source>
</evidence>
<dbReference type="HOGENOM" id="CLU_176867_0_0_3"/>
<protein>
    <recommendedName>
        <fullName evidence="3">Nif11 domain-containing protein</fullName>
    </recommendedName>
</protein>
<dbReference type="RefSeq" id="WP_011824933.1">
    <property type="nucleotide sequence ID" value="NC_008820.1"/>
</dbReference>
<evidence type="ECO:0008006" key="3">
    <source>
        <dbReference type="Google" id="ProtNLM"/>
    </source>
</evidence>
<dbReference type="BioCyc" id="PMAR59922:G1G80-240-MONOMER"/>
<accession>A2C695</accession>
<proteinExistence type="predicted"/>
<dbReference type="EMBL" id="CP000554">
    <property type="protein sequence ID" value="ABM77005.1"/>
    <property type="molecule type" value="Genomic_DNA"/>
</dbReference>
<gene>
    <name evidence="1" type="ordered locus">P9303_02501</name>
</gene>
<name>A2C695_PROM3</name>
<evidence type="ECO:0000313" key="2">
    <source>
        <dbReference type="Proteomes" id="UP000002274"/>
    </source>
</evidence>
<dbReference type="STRING" id="59922.P9303_02501"/>
<reference evidence="1 2" key="1">
    <citation type="journal article" date="2007" name="PLoS Genet.">
        <title>Patterns and implications of gene gain and loss in the evolution of Prochlorococcus.</title>
        <authorList>
            <person name="Kettler G.C."/>
            <person name="Martiny A.C."/>
            <person name="Huang K."/>
            <person name="Zucker J."/>
            <person name="Coleman M.L."/>
            <person name="Rodrigue S."/>
            <person name="Chen F."/>
            <person name="Lapidus A."/>
            <person name="Ferriera S."/>
            <person name="Johnson J."/>
            <person name="Steglich C."/>
            <person name="Church G.M."/>
            <person name="Richardson P."/>
            <person name="Chisholm S.W."/>
        </authorList>
    </citation>
    <scope>NUCLEOTIDE SEQUENCE [LARGE SCALE GENOMIC DNA]</scope>
    <source>
        <strain evidence="1 2">MIT 9303</strain>
    </source>
</reference>
<organism evidence="1 2">
    <name type="scientific">Prochlorococcus marinus (strain MIT 9303)</name>
    <dbReference type="NCBI Taxonomy" id="59922"/>
    <lineage>
        <taxon>Bacteria</taxon>
        <taxon>Bacillati</taxon>
        <taxon>Cyanobacteriota</taxon>
        <taxon>Cyanophyceae</taxon>
        <taxon>Synechococcales</taxon>
        <taxon>Prochlorococcaceae</taxon>
        <taxon>Prochlorococcus</taxon>
    </lineage>
</organism>
<dbReference type="AlphaFoldDB" id="A2C695"/>
<sequence>MSSNAAVLYERIQNDPGQTKALFRQALQDPQGALKAICDLGHSMGLPVTLDEVKAHLASLDEADTKQWLVKARGGL</sequence>
<dbReference type="KEGG" id="pmf:P9303_02501"/>